<sequence>MLFDVRPKTSIKDLFGRKAEYLMFKDAIKKNRNFILITGPRRIGKTSFLYASLNEIVKEGVPYVVIDARAATSLNSKYPQKVIAEHIYKVLSGRSVLSEVISRVKGIKLGPVELELKDKFDLIDVFAELNKIGKVIVAFDEAQYLRFANEDLTKFFAWVLDALQNIILVFTGSQVGVLEKFLRLYDGSSPLFGRYNVRIVLPRFNPSESLEFLERGFEEVGMDVREEELLSAIKTLNGIPGWLVHYGVFRVDGLTHEEAIERVLEEAMTYVISEFKELSKLSPRYEEIMKVVAELSEGSGGVKFEEIRKKTKINPRSLRNYINRLIDYGFLEPTGHGRYRIPDPVMFRVFKRL</sequence>
<dbReference type="Gene3D" id="1.10.8.60">
    <property type="match status" value="1"/>
</dbReference>
<dbReference type="InterPro" id="IPR027417">
    <property type="entry name" value="P-loop_NTPase"/>
</dbReference>
<gene>
    <name evidence="2" type="ORF">TQ32_00085</name>
</gene>
<dbReference type="KEGG" id="pyc:TQ32_00085"/>
<evidence type="ECO:0000313" key="3">
    <source>
        <dbReference type="Proteomes" id="UP000070587"/>
    </source>
</evidence>
<dbReference type="Proteomes" id="UP000070587">
    <property type="component" value="Chromosome"/>
</dbReference>
<dbReference type="Gene3D" id="1.10.10.10">
    <property type="entry name" value="Winged helix-like DNA-binding domain superfamily/Winged helix DNA-binding domain"/>
    <property type="match status" value="1"/>
</dbReference>
<dbReference type="STRING" id="1609559.TQ32_00085"/>
<protein>
    <submittedName>
        <fullName evidence="2">ATPase</fullName>
    </submittedName>
</protein>
<dbReference type="InterPro" id="IPR036388">
    <property type="entry name" value="WH-like_DNA-bd_sf"/>
</dbReference>
<proteinExistence type="predicted"/>
<name>A0A127B6Q5_9EURY</name>
<dbReference type="PATRIC" id="fig|1609559.3.peg.17"/>
<dbReference type="PANTHER" id="PTHR34301">
    <property type="entry name" value="DNA-BINDING PROTEIN-RELATED"/>
    <property type="match status" value="1"/>
</dbReference>
<accession>A0A127B6Q5</accession>
<reference evidence="3" key="1">
    <citation type="submission" date="2015-02" db="EMBL/GenBank/DDBJ databases">
        <title>Pyrococcus kukulkanii sp. nov., a novel hyperthermophilic archaeon isolated from a deep-sea hydrothermal vent at the Guaymas Basin.</title>
        <authorList>
            <person name="Oger P.M."/>
            <person name="Callac N."/>
            <person name="Jebbar M."/>
            <person name="Godfroy A."/>
        </authorList>
    </citation>
    <scope>NUCLEOTIDE SEQUENCE [LARGE SCALE GENOMIC DNA]</scope>
    <source>
        <strain evidence="3">NCB100</strain>
    </source>
</reference>
<dbReference type="InterPro" id="IPR036390">
    <property type="entry name" value="WH_DNA-bd_sf"/>
</dbReference>
<dbReference type="InterPro" id="IPR011579">
    <property type="entry name" value="ATPase_dom"/>
</dbReference>
<dbReference type="SUPFAM" id="SSF52540">
    <property type="entry name" value="P-loop containing nucleoside triphosphate hydrolases"/>
    <property type="match status" value="1"/>
</dbReference>
<dbReference type="RefSeq" id="WP_068319874.1">
    <property type="nucleotide sequence ID" value="NZ_CP010835.1"/>
</dbReference>
<dbReference type="GeneID" id="28490180"/>
<feature type="domain" description="ATPase" evidence="1">
    <location>
        <begin position="29"/>
        <end position="244"/>
    </location>
</feature>
<reference evidence="2 3" key="2">
    <citation type="journal article" date="2016" name="Int. J. Syst. Evol. Microbiol.">
        <title>Pyrococcus kukulkanii sp. nov., a hyperthermophilic, piezophilic archaeon isolated from a deep-sea hydrothermal vent.</title>
        <authorList>
            <person name="Callac N."/>
            <person name="Oger P."/>
            <person name="Lesongeur F."/>
            <person name="Rattray J.E."/>
            <person name="Vannier P."/>
            <person name="Michoud G."/>
            <person name="Beauverger M."/>
            <person name="Gayet N."/>
            <person name="Rouxel O."/>
            <person name="Jebbar M."/>
            <person name="Godfroy A."/>
        </authorList>
    </citation>
    <scope>NUCLEOTIDE SEQUENCE [LARGE SCALE GENOMIC DNA]</scope>
    <source>
        <strain evidence="2 3">NCB100</strain>
    </source>
</reference>
<dbReference type="Gene3D" id="3.40.50.300">
    <property type="entry name" value="P-loop containing nucleotide triphosphate hydrolases"/>
    <property type="match status" value="1"/>
</dbReference>
<dbReference type="OrthoDB" id="132045at2157"/>
<dbReference type="PANTHER" id="PTHR34301:SF8">
    <property type="entry name" value="ATPASE DOMAIN-CONTAINING PROTEIN"/>
    <property type="match status" value="1"/>
</dbReference>
<evidence type="ECO:0000259" key="1">
    <source>
        <dbReference type="Pfam" id="PF01637"/>
    </source>
</evidence>
<evidence type="ECO:0000313" key="2">
    <source>
        <dbReference type="EMBL" id="AMM53063.1"/>
    </source>
</evidence>
<dbReference type="Pfam" id="PF01637">
    <property type="entry name" value="ATPase_2"/>
    <property type="match status" value="1"/>
</dbReference>
<dbReference type="SUPFAM" id="SSF46785">
    <property type="entry name" value="Winged helix' DNA-binding domain"/>
    <property type="match status" value="1"/>
</dbReference>
<dbReference type="GO" id="GO:0005524">
    <property type="term" value="F:ATP binding"/>
    <property type="evidence" value="ECO:0007669"/>
    <property type="project" value="InterPro"/>
</dbReference>
<dbReference type="EMBL" id="CP010835">
    <property type="protein sequence ID" value="AMM53063.1"/>
    <property type="molecule type" value="Genomic_DNA"/>
</dbReference>
<organism evidence="2 3">
    <name type="scientific">Pyrococcus kukulkanii</name>
    <dbReference type="NCBI Taxonomy" id="1609559"/>
    <lineage>
        <taxon>Archaea</taxon>
        <taxon>Methanobacteriati</taxon>
        <taxon>Methanobacteriota</taxon>
        <taxon>Thermococci</taxon>
        <taxon>Thermococcales</taxon>
        <taxon>Thermococcaceae</taxon>
        <taxon>Pyrococcus</taxon>
    </lineage>
</organism>
<dbReference type="AlphaFoldDB" id="A0A127B6Q5"/>